<feature type="binding site" evidence="12">
    <location>
        <position position="87"/>
    </location>
    <ligand>
        <name>Ca(2+)</name>
        <dbReference type="ChEBI" id="CHEBI:29108"/>
        <label>1</label>
    </ligand>
</feature>
<keyword evidence="10 14" id="KW-1015">Disulfide bond</keyword>
<evidence type="ECO:0000256" key="14">
    <source>
        <dbReference type="PIRSR" id="PIRSR600823-5"/>
    </source>
</evidence>
<comment type="similarity">
    <text evidence="15">Belongs to the peroxidase family. Classical plant (class III) peroxidase subfamily.</text>
</comment>
<keyword evidence="5 15" id="KW-0349">Heme</keyword>
<comment type="similarity">
    <text evidence="2">Belongs to the peroxidase family. Ascorbate peroxidase subfamily.</text>
</comment>
<feature type="disulfide bond" evidence="14">
    <location>
        <begin position="46"/>
        <end position="122"/>
    </location>
</feature>
<dbReference type="GO" id="GO:0020037">
    <property type="term" value="F:heme binding"/>
    <property type="evidence" value="ECO:0007669"/>
    <property type="project" value="UniProtKB-UniRule"/>
</dbReference>
<dbReference type="AlphaFoldDB" id="A0A6A1WEX4"/>
<keyword evidence="8 15" id="KW-0560">Oxidoreductase</keyword>
<comment type="cofactor">
    <cofactor evidence="12 15">
        <name>Ca(2+)</name>
        <dbReference type="ChEBI" id="CHEBI:29108"/>
    </cofactor>
    <text evidence="12 15">Binds 2 calcium ions per subunit.</text>
</comment>
<evidence type="ECO:0000256" key="3">
    <source>
        <dbReference type="ARBA" id="ARBA00012313"/>
    </source>
</evidence>
<dbReference type="Gene3D" id="1.10.420.10">
    <property type="entry name" value="Peroxidase, domain 2"/>
    <property type="match status" value="1"/>
</dbReference>
<dbReference type="GO" id="GO:0042744">
    <property type="term" value="P:hydrogen peroxide catabolic process"/>
    <property type="evidence" value="ECO:0007669"/>
    <property type="project" value="UniProtKB-KW"/>
</dbReference>
<protein>
    <recommendedName>
        <fullName evidence="3 15">Peroxidase</fullName>
        <ecNumber evidence="3 15">1.11.1.7</ecNumber>
    </recommendedName>
</protein>
<organism evidence="18 19">
    <name type="scientific">Morella rubra</name>
    <name type="common">Chinese bayberry</name>
    <dbReference type="NCBI Taxonomy" id="262757"/>
    <lineage>
        <taxon>Eukaryota</taxon>
        <taxon>Viridiplantae</taxon>
        <taxon>Streptophyta</taxon>
        <taxon>Embryophyta</taxon>
        <taxon>Tracheophyta</taxon>
        <taxon>Spermatophyta</taxon>
        <taxon>Magnoliopsida</taxon>
        <taxon>eudicotyledons</taxon>
        <taxon>Gunneridae</taxon>
        <taxon>Pentapetalae</taxon>
        <taxon>rosids</taxon>
        <taxon>fabids</taxon>
        <taxon>Fagales</taxon>
        <taxon>Myricaceae</taxon>
        <taxon>Morella</taxon>
    </lineage>
</organism>
<evidence type="ECO:0000256" key="11">
    <source>
        <dbReference type="PIRSR" id="PIRSR600823-2"/>
    </source>
</evidence>
<dbReference type="InterPro" id="IPR019793">
    <property type="entry name" value="Peroxidases_heam-ligand_BS"/>
</dbReference>
<keyword evidence="15" id="KW-0376">Hydrogen peroxide</keyword>
<keyword evidence="15" id="KW-0964">Secreted</keyword>
<dbReference type="FunFam" id="1.10.420.10:FF:000007">
    <property type="entry name" value="Peroxidase"/>
    <property type="match status" value="1"/>
</dbReference>
<dbReference type="PROSITE" id="PS50873">
    <property type="entry name" value="PEROXIDASE_4"/>
    <property type="match status" value="1"/>
</dbReference>
<comment type="function">
    <text evidence="15">Removal of H(2)O(2), oxidation of toxic reductants, biosynthesis and degradation of lignin, suberization, auxin catabolism, response to environmental stresses such as wounding, pathogen attack and oxidative stress.</text>
</comment>
<comment type="caution">
    <text evidence="18">The sequence shown here is derived from an EMBL/GenBank/DDBJ whole genome shotgun (WGS) entry which is preliminary data.</text>
</comment>
<dbReference type="OrthoDB" id="2113341at2759"/>
<feature type="disulfide bond" evidence="14">
    <location>
        <begin position="128"/>
        <end position="331"/>
    </location>
</feature>
<feature type="site" description="Transition state stabilizer" evidence="13">
    <location>
        <position position="73"/>
    </location>
</feature>
<name>A0A6A1WEX4_9ROSI</name>
<dbReference type="GO" id="GO:0005576">
    <property type="term" value="C:extracellular region"/>
    <property type="evidence" value="ECO:0007669"/>
    <property type="project" value="UniProtKB-SubCell"/>
</dbReference>
<dbReference type="EC" id="1.11.1.7" evidence="3 15"/>
<reference evidence="18" key="3">
    <citation type="submission" date="2019-09" db="EMBL/GenBank/DDBJ databases">
        <authorList>
            <person name="Gao Z."/>
        </authorList>
    </citation>
    <scope>NUCLEOTIDE SEQUENCE</scope>
    <source>
        <tissue evidence="18">Leaves</tissue>
    </source>
</reference>
<comment type="cofactor">
    <cofactor evidence="12 15">
        <name>heme b</name>
        <dbReference type="ChEBI" id="CHEBI:60344"/>
    </cofactor>
    <text evidence="12 15">Binds 1 heme b (iron(II)-protoporphyrin IX) group per subunit.</text>
</comment>
<feature type="binding site" evidence="12">
    <location>
        <position position="83"/>
    </location>
    <ligand>
        <name>Ca(2+)</name>
        <dbReference type="ChEBI" id="CHEBI:29108"/>
        <label>1</label>
    </ligand>
</feature>
<keyword evidence="12 15" id="KW-0106">Calcium</keyword>
<dbReference type="Gene3D" id="1.10.520.10">
    <property type="match status" value="1"/>
</dbReference>
<dbReference type="InterPro" id="IPR033905">
    <property type="entry name" value="Secretory_peroxidase"/>
</dbReference>
<reference evidence="18 19" key="2">
    <citation type="journal article" date="2019" name="Plant Biotechnol. J.">
        <title>The red bayberry genome and genetic basis of sex determination.</title>
        <authorList>
            <person name="Jia H.M."/>
            <person name="Jia H.J."/>
            <person name="Cai Q.L."/>
            <person name="Wang Y."/>
            <person name="Zhao H.B."/>
            <person name="Yang W.F."/>
            <person name="Wang G.Y."/>
            <person name="Li Y.H."/>
            <person name="Zhan D.L."/>
            <person name="Shen Y.T."/>
            <person name="Niu Q.F."/>
            <person name="Chang L."/>
            <person name="Qiu J."/>
            <person name="Zhao L."/>
            <person name="Xie H.B."/>
            <person name="Fu W.Y."/>
            <person name="Jin J."/>
            <person name="Li X.W."/>
            <person name="Jiao Y."/>
            <person name="Zhou C.C."/>
            <person name="Tu T."/>
            <person name="Chai C.Y."/>
            <person name="Gao J.L."/>
            <person name="Fan L.J."/>
            <person name="van de Weg E."/>
            <person name="Wang J.Y."/>
            <person name="Gao Z.S."/>
        </authorList>
    </citation>
    <scope>NUCLEOTIDE SEQUENCE [LARGE SCALE GENOMIC DNA]</scope>
    <source>
        <tissue evidence="18">Leaves</tissue>
    </source>
</reference>
<feature type="binding site" evidence="11">
    <location>
        <position position="168"/>
    </location>
    <ligand>
        <name>substrate</name>
    </ligand>
</feature>
<accession>A0A6A1WEX4</accession>
<keyword evidence="4 15" id="KW-0575">Peroxidase</keyword>
<dbReference type="PANTHER" id="PTHR31235">
    <property type="entry name" value="PEROXIDASE 25-RELATED"/>
    <property type="match status" value="1"/>
</dbReference>
<evidence type="ECO:0000256" key="9">
    <source>
        <dbReference type="ARBA" id="ARBA00023004"/>
    </source>
</evidence>
<keyword evidence="6 12" id="KW-0479">Metal-binding</keyword>
<evidence type="ECO:0000256" key="13">
    <source>
        <dbReference type="PIRSR" id="PIRSR600823-4"/>
    </source>
</evidence>
<dbReference type="SUPFAM" id="SSF48113">
    <property type="entry name" value="Heme-dependent peroxidases"/>
    <property type="match status" value="1"/>
</dbReference>
<evidence type="ECO:0000259" key="16">
    <source>
        <dbReference type="PROSITE" id="PS50873"/>
    </source>
</evidence>
<evidence type="ECO:0000256" key="12">
    <source>
        <dbReference type="PIRSR" id="PIRSR600823-3"/>
    </source>
</evidence>
<proteinExistence type="inferred from homology"/>
<feature type="domain" description="Plant heme peroxidase family profile" evidence="16">
    <location>
        <begin position="34"/>
        <end position="335"/>
    </location>
</feature>
<comment type="catalytic activity">
    <reaction evidence="1 15">
        <text>2 a phenolic donor + H2O2 = 2 a phenolic radical donor + 2 H2O</text>
        <dbReference type="Rhea" id="RHEA:56136"/>
        <dbReference type="ChEBI" id="CHEBI:15377"/>
        <dbReference type="ChEBI" id="CHEBI:16240"/>
        <dbReference type="ChEBI" id="CHEBI:139520"/>
        <dbReference type="ChEBI" id="CHEBI:139521"/>
        <dbReference type="EC" id="1.11.1.7"/>
    </reaction>
</comment>
<evidence type="ECO:0000256" key="5">
    <source>
        <dbReference type="ARBA" id="ARBA00022617"/>
    </source>
</evidence>
<feature type="binding site" description="axial binding residue" evidence="12">
    <location>
        <position position="198"/>
    </location>
    <ligand>
        <name>heme b</name>
        <dbReference type="ChEBI" id="CHEBI:60344"/>
    </ligand>
    <ligandPart>
        <name>Fe</name>
        <dbReference type="ChEBI" id="CHEBI:18248"/>
    </ligandPart>
</feature>
<dbReference type="Pfam" id="PF00141">
    <property type="entry name" value="peroxidase"/>
    <property type="match status" value="1"/>
</dbReference>
<feature type="binding site" evidence="12">
    <location>
        <position position="81"/>
    </location>
    <ligand>
        <name>Ca(2+)</name>
        <dbReference type="ChEBI" id="CHEBI:29108"/>
        <label>1</label>
    </ligand>
</feature>
<evidence type="ECO:0000313" key="17">
    <source>
        <dbReference type="EMBL" id="KAB1213245.1"/>
    </source>
</evidence>
<dbReference type="CDD" id="cd00693">
    <property type="entry name" value="secretory_peroxidase"/>
    <property type="match status" value="1"/>
</dbReference>
<keyword evidence="9 12" id="KW-0408">Iron</keyword>
<keyword evidence="7 15" id="KW-0732">Signal</keyword>
<sequence>MRNEKFVFLPLLALALSSCLKVVEAASTLQPPVKLVWHYYRFHNRCRNAEVYVKHEVNLFWQKDKSITPQLLRLLYSDCFVTGCDASILLDGAKSEKTAPQNTGLGGFLVIDKIKTVLEDRCPGVVSCADILNLATRDAVHLAGAPSYPIFTGRRDGMSSSAASVDLPAPSISWEEVLAYFRSRGLDVLDLATLLGAHSMGRTHCNYIVDRLYNFNGTGKPDPSMATSFLIDMRRLCPQSLGKGQTNPMVFLNPESGSGYKFTNSYYSRLLSHKAVLGVDQQLLFGNDTAQITEEFDEGFEDFRKSFALSISRMGNIKVLSGSQGEIRQNCRFTNKDNPNQK</sequence>
<comment type="subcellular location">
    <subcellularLocation>
        <location evidence="15">Secreted</location>
    </subcellularLocation>
</comment>
<feature type="signal peptide" evidence="15">
    <location>
        <begin position="1"/>
        <end position="25"/>
    </location>
</feature>
<evidence type="ECO:0000256" key="6">
    <source>
        <dbReference type="ARBA" id="ARBA00022723"/>
    </source>
</evidence>
<keyword evidence="19" id="KW-1185">Reference proteome</keyword>
<feature type="disulfide bond" evidence="14">
    <location>
        <begin position="79"/>
        <end position="84"/>
    </location>
</feature>
<feature type="chain" id="PRO_5035486429" description="Peroxidase" evidence="15">
    <location>
        <begin position="26"/>
        <end position="342"/>
    </location>
</feature>
<dbReference type="Proteomes" id="UP000516437">
    <property type="component" value="Chromosome 2"/>
</dbReference>
<evidence type="ECO:0000256" key="2">
    <source>
        <dbReference type="ARBA" id="ARBA00006873"/>
    </source>
</evidence>
<feature type="binding site" evidence="12">
    <location>
        <position position="78"/>
    </location>
    <ligand>
        <name>Ca(2+)</name>
        <dbReference type="ChEBI" id="CHEBI:29108"/>
        <label>1</label>
    </ligand>
</feature>
<evidence type="ECO:0000256" key="1">
    <source>
        <dbReference type="ARBA" id="ARBA00000189"/>
    </source>
</evidence>
<dbReference type="PRINTS" id="PR00458">
    <property type="entry name" value="PEROXIDASE"/>
</dbReference>
<dbReference type="InterPro" id="IPR010255">
    <property type="entry name" value="Haem_peroxidase_sf"/>
</dbReference>
<feature type="binding site" evidence="12">
    <location>
        <position position="96"/>
    </location>
    <ligand>
        <name>Ca(2+)</name>
        <dbReference type="ChEBI" id="CHEBI:29108"/>
        <label>1</label>
    </ligand>
</feature>
<dbReference type="InterPro" id="IPR002016">
    <property type="entry name" value="Haem_peroxidase"/>
</dbReference>
<dbReference type="EMBL" id="RXIC02000020">
    <property type="protein sequence ID" value="KAB1223794.1"/>
    <property type="molecule type" value="Genomic_DNA"/>
</dbReference>
<gene>
    <name evidence="18" type="ORF">CJ030_MR2G012897</name>
    <name evidence="17" type="ORF">CJ030_MR5G009660</name>
</gene>
<dbReference type="PRINTS" id="PR00461">
    <property type="entry name" value="PLPEROXIDASE"/>
</dbReference>
<evidence type="ECO:0000313" key="19">
    <source>
        <dbReference type="Proteomes" id="UP000516437"/>
    </source>
</evidence>
<dbReference type="Proteomes" id="UP000516437">
    <property type="component" value="Chromosome 5"/>
</dbReference>
<dbReference type="PROSITE" id="PS00435">
    <property type="entry name" value="PEROXIDASE_1"/>
    <property type="match status" value="1"/>
</dbReference>
<dbReference type="GO" id="GO:0046872">
    <property type="term" value="F:metal ion binding"/>
    <property type="evidence" value="ECO:0007669"/>
    <property type="project" value="UniProtKB-UniRule"/>
</dbReference>
<evidence type="ECO:0000313" key="18">
    <source>
        <dbReference type="EMBL" id="KAB1223794.1"/>
    </source>
</evidence>
<dbReference type="PROSITE" id="PS51257">
    <property type="entry name" value="PROKAR_LIPOPROTEIN"/>
    <property type="match status" value="1"/>
</dbReference>
<reference evidence="18" key="1">
    <citation type="submission" date="2018-07" db="EMBL/GenBank/DDBJ databases">
        <authorList>
            <person name="Gao Z.-S."/>
            <person name="Jia H.-M."/>
            <person name="Jia H.-J."/>
            <person name="Cai Q.-L."/>
            <person name="Wang Y."/>
            <person name="Zhao H.-B."/>
        </authorList>
    </citation>
    <scope>NUCLEOTIDE SEQUENCE</scope>
    <source>
        <tissue evidence="18">Leaves</tissue>
    </source>
</reference>
<dbReference type="EMBL" id="RXIC02000023">
    <property type="protein sequence ID" value="KAB1213245.1"/>
    <property type="molecule type" value="Genomic_DNA"/>
</dbReference>
<feature type="disulfide bond" evidence="14">
    <location>
        <begin position="205"/>
        <end position="237"/>
    </location>
</feature>
<evidence type="ECO:0000256" key="8">
    <source>
        <dbReference type="ARBA" id="ARBA00023002"/>
    </source>
</evidence>
<dbReference type="GO" id="GO:0140825">
    <property type="term" value="F:lactoperoxidase activity"/>
    <property type="evidence" value="ECO:0007669"/>
    <property type="project" value="UniProtKB-EC"/>
</dbReference>
<feature type="binding site" evidence="12">
    <location>
        <position position="85"/>
    </location>
    <ligand>
        <name>Ca(2+)</name>
        <dbReference type="ChEBI" id="CHEBI:29108"/>
        <label>1</label>
    </ligand>
</feature>
<dbReference type="GO" id="GO:0006979">
    <property type="term" value="P:response to oxidative stress"/>
    <property type="evidence" value="ECO:0007669"/>
    <property type="project" value="UniProtKB-UniRule"/>
</dbReference>
<evidence type="ECO:0000256" key="4">
    <source>
        <dbReference type="ARBA" id="ARBA00022559"/>
    </source>
</evidence>
<evidence type="ECO:0000256" key="10">
    <source>
        <dbReference type="ARBA" id="ARBA00023157"/>
    </source>
</evidence>
<dbReference type="InterPro" id="IPR000823">
    <property type="entry name" value="Peroxidase_pln"/>
</dbReference>
<evidence type="ECO:0000256" key="15">
    <source>
        <dbReference type="RuleBase" id="RU362060"/>
    </source>
</evidence>
<evidence type="ECO:0000256" key="7">
    <source>
        <dbReference type="ARBA" id="ARBA00022729"/>
    </source>
</evidence>